<reference evidence="1" key="2">
    <citation type="journal article" date="2015" name="Data Brief">
        <title>Shoot transcriptome of the giant reed, Arundo donax.</title>
        <authorList>
            <person name="Barrero R.A."/>
            <person name="Guerrero F.D."/>
            <person name="Moolhuijzen P."/>
            <person name="Goolsby J.A."/>
            <person name="Tidwell J."/>
            <person name="Bellgard S.E."/>
            <person name="Bellgard M.I."/>
        </authorList>
    </citation>
    <scope>NUCLEOTIDE SEQUENCE</scope>
    <source>
        <tissue evidence="1">Shoot tissue taken approximately 20 cm above the soil surface</tissue>
    </source>
</reference>
<sequence length="40" mass="4280">MISGCMSNCLDSQAMVILVPSKGNATFISCSISDKTFICY</sequence>
<dbReference type="EMBL" id="GBRH01162356">
    <property type="protein sequence ID" value="JAE35540.1"/>
    <property type="molecule type" value="Transcribed_RNA"/>
</dbReference>
<organism evidence="1">
    <name type="scientific">Arundo donax</name>
    <name type="common">Giant reed</name>
    <name type="synonym">Donax arundinaceus</name>
    <dbReference type="NCBI Taxonomy" id="35708"/>
    <lineage>
        <taxon>Eukaryota</taxon>
        <taxon>Viridiplantae</taxon>
        <taxon>Streptophyta</taxon>
        <taxon>Embryophyta</taxon>
        <taxon>Tracheophyta</taxon>
        <taxon>Spermatophyta</taxon>
        <taxon>Magnoliopsida</taxon>
        <taxon>Liliopsida</taxon>
        <taxon>Poales</taxon>
        <taxon>Poaceae</taxon>
        <taxon>PACMAD clade</taxon>
        <taxon>Arundinoideae</taxon>
        <taxon>Arundineae</taxon>
        <taxon>Arundo</taxon>
    </lineage>
</organism>
<protein>
    <submittedName>
        <fullName evidence="1">Uncharacterized protein</fullName>
    </submittedName>
</protein>
<evidence type="ECO:0000313" key="1">
    <source>
        <dbReference type="EMBL" id="JAE35540.1"/>
    </source>
</evidence>
<reference evidence="1" key="1">
    <citation type="submission" date="2014-09" db="EMBL/GenBank/DDBJ databases">
        <authorList>
            <person name="Magalhaes I.L.F."/>
            <person name="Oliveira U."/>
            <person name="Santos F.R."/>
            <person name="Vidigal T.H.D.A."/>
            <person name="Brescovit A.D."/>
            <person name="Santos A.J."/>
        </authorList>
    </citation>
    <scope>NUCLEOTIDE SEQUENCE</scope>
    <source>
        <tissue evidence="1">Shoot tissue taken approximately 20 cm above the soil surface</tissue>
    </source>
</reference>
<name>A0A0A9HED3_ARUDO</name>
<proteinExistence type="predicted"/>
<dbReference type="AlphaFoldDB" id="A0A0A9HED3"/>
<accession>A0A0A9HED3</accession>